<dbReference type="GO" id="GO:0102559">
    <property type="term" value="F:peptide chain release factor N(5)-glutamine methyltransferase activity"/>
    <property type="evidence" value="ECO:0007669"/>
    <property type="project" value="UniProtKB-EC"/>
</dbReference>
<dbReference type="InterPro" id="IPR007848">
    <property type="entry name" value="Small_mtfrase_dom"/>
</dbReference>
<organism evidence="8 9">
    <name type="scientific">Deinococcus peraridilitoris (strain DSM 19664 / LMG 22246 / CIP 109416 / KR-200)</name>
    <dbReference type="NCBI Taxonomy" id="937777"/>
    <lineage>
        <taxon>Bacteria</taxon>
        <taxon>Thermotogati</taxon>
        <taxon>Deinococcota</taxon>
        <taxon>Deinococci</taxon>
        <taxon>Deinococcales</taxon>
        <taxon>Deinococcaceae</taxon>
        <taxon>Deinococcus</taxon>
    </lineage>
</organism>
<dbReference type="STRING" id="937777.Deipe_2594"/>
<evidence type="ECO:0000313" key="9">
    <source>
        <dbReference type="Proteomes" id="UP000010467"/>
    </source>
</evidence>
<dbReference type="InterPro" id="IPR019874">
    <property type="entry name" value="RF_methyltr_PrmC"/>
</dbReference>
<dbReference type="PROSITE" id="PS00092">
    <property type="entry name" value="N6_MTASE"/>
    <property type="match status" value="1"/>
</dbReference>
<protein>
    <recommendedName>
        <fullName evidence="5">Release factor glutamine methyltransferase</fullName>
        <shortName evidence="5">RF MTase</shortName>
        <ecNumber evidence="5">2.1.1.297</ecNumber>
    </recommendedName>
    <alternativeName>
        <fullName evidence="5">N5-glutamine methyltransferase PrmC</fullName>
    </alternativeName>
    <alternativeName>
        <fullName evidence="5">Protein-(glutamine-N5) MTase PrmC</fullName>
    </alternativeName>
    <alternativeName>
        <fullName evidence="5">Protein-glutamine N-methyltransferase PrmC</fullName>
    </alternativeName>
</protein>
<dbReference type="NCBIfam" id="TIGR03534">
    <property type="entry name" value="RF_mod_PrmC"/>
    <property type="match status" value="1"/>
</dbReference>
<dbReference type="Gene3D" id="3.40.50.150">
    <property type="entry name" value="Vaccinia Virus protein VP39"/>
    <property type="match status" value="1"/>
</dbReference>
<dbReference type="InterPro" id="IPR050320">
    <property type="entry name" value="N5-glutamine_MTase"/>
</dbReference>
<dbReference type="PANTHER" id="PTHR18895">
    <property type="entry name" value="HEMK METHYLTRANSFERASE"/>
    <property type="match status" value="1"/>
</dbReference>
<evidence type="ECO:0000256" key="1">
    <source>
        <dbReference type="ARBA" id="ARBA00022603"/>
    </source>
</evidence>
<comment type="catalytic activity">
    <reaction evidence="4 5">
        <text>L-glutaminyl-[peptide chain release factor] + S-adenosyl-L-methionine = N(5)-methyl-L-glutaminyl-[peptide chain release factor] + S-adenosyl-L-homocysteine + H(+)</text>
        <dbReference type="Rhea" id="RHEA:42896"/>
        <dbReference type="Rhea" id="RHEA-COMP:10271"/>
        <dbReference type="Rhea" id="RHEA-COMP:10272"/>
        <dbReference type="ChEBI" id="CHEBI:15378"/>
        <dbReference type="ChEBI" id="CHEBI:30011"/>
        <dbReference type="ChEBI" id="CHEBI:57856"/>
        <dbReference type="ChEBI" id="CHEBI:59789"/>
        <dbReference type="ChEBI" id="CHEBI:61891"/>
        <dbReference type="EC" id="2.1.1.297"/>
    </reaction>
</comment>
<proteinExistence type="inferred from homology"/>
<evidence type="ECO:0000313" key="8">
    <source>
        <dbReference type="EMBL" id="AFZ68059.1"/>
    </source>
</evidence>
<keyword evidence="9" id="KW-1185">Reference proteome</keyword>
<keyword evidence="2 5" id="KW-0808">Transferase</keyword>
<dbReference type="HAMAP" id="MF_02126">
    <property type="entry name" value="RF_methyltr_PrmC"/>
    <property type="match status" value="1"/>
</dbReference>
<dbReference type="Pfam" id="PF05175">
    <property type="entry name" value="MTS"/>
    <property type="match status" value="1"/>
</dbReference>
<dbReference type="EC" id="2.1.1.297" evidence="5"/>
<evidence type="ECO:0000256" key="3">
    <source>
        <dbReference type="ARBA" id="ARBA00022691"/>
    </source>
</evidence>
<evidence type="ECO:0000256" key="2">
    <source>
        <dbReference type="ARBA" id="ARBA00022679"/>
    </source>
</evidence>
<dbReference type="InterPro" id="IPR002052">
    <property type="entry name" value="DNA_methylase_N6_adenine_CS"/>
</dbReference>
<gene>
    <name evidence="5" type="primary">prmC</name>
    <name evidence="8" type="ordered locus">Deipe_2594</name>
</gene>
<dbReference type="HOGENOM" id="CLU_018398_3_1_0"/>
<dbReference type="AlphaFoldDB" id="L0A3P6"/>
<dbReference type="CDD" id="cd02440">
    <property type="entry name" value="AdoMet_MTases"/>
    <property type="match status" value="1"/>
</dbReference>
<comment type="caution">
    <text evidence="5">Lacks conserved residue(s) required for the propagation of feature annotation.</text>
</comment>
<sequence>MSLPEDVPPTLGDLLSDLTRRFGRASVPSARVDAELLVMHVLNCTRTELVLRRERCVMSNDRARLEELARRRCGREPLQHLLGEVEWGDLILKVTPAALIPRPETEVLLELALRELSGVRDPRVLDIGTGTGALALGIARARPDAQVWATDLSADALELARENAEHLGLPVTFALGHLHAGLAGPFDLIVSNPPYLPLADAPVVAPEVRRDPELALYAGEDGLAVARPLVHEAQVLVGPQGVLALELDPRNVALLAAEMSAWHVEVQPDLTGRARFLLARR</sequence>
<dbReference type="Pfam" id="PF17827">
    <property type="entry name" value="PrmC_N"/>
    <property type="match status" value="1"/>
</dbReference>
<evidence type="ECO:0000256" key="4">
    <source>
        <dbReference type="ARBA" id="ARBA00048391"/>
    </source>
</evidence>
<dbReference type="NCBIfam" id="TIGR00536">
    <property type="entry name" value="hemK_fam"/>
    <property type="match status" value="1"/>
</dbReference>
<dbReference type="Gene3D" id="1.10.8.10">
    <property type="entry name" value="DNA helicase RuvA subunit, C-terminal domain"/>
    <property type="match status" value="1"/>
</dbReference>
<dbReference type="Proteomes" id="UP000010467">
    <property type="component" value="Chromosome"/>
</dbReference>
<comment type="similarity">
    <text evidence="5">Belongs to the protein N5-glutamine methyltransferase family. PrmC subfamily.</text>
</comment>
<dbReference type="InterPro" id="IPR004556">
    <property type="entry name" value="HemK-like"/>
</dbReference>
<dbReference type="EMBL" id="CP003382">
    <property type="protein sequence ID" value="AFZ68059.1"/>
    <property type="molecule type" value="Genomic_DNA"/>
</dbReference>
<keyword evidence="1 5" id="KW-0489">Methyltransferase</keyword>
<evidence type="ECO:0000256" key="5">
    <source>
        <dbReference type="HAMAP-Rule" id="MF_02126"/>
    </source>
</evidence>
<evidence type="ECO:0000259" key="6">
    <source>
        <dbReference type="Pfam" id="PF05175"/>
    </source>
</evidence>
<dbReference type="KEGG" id="dpd:Deipe_2594"/>
<dbReference type="eggNOG" id="COG2890">
    <property type="taxonomic scope" value="Bacteria"/>
</dbReference>
<feature type="domain" description="Methyltransferase small" evidence="6">
    <location>
        <begin position="113"/>
        <end position="195"/>
    </location>
</feature>
<dbReference type="InterPro" id="IPR029063">
    <property type="entry name" value="SAM-dependent_MTases_sf"/>
</dbReference>
<feature type="binding site" evidence="5">
    <location>
        <position position="151"/>
    </location>
    <ligand>
        <name>S-adenosyl-L-methionine</name>
        <dbReference type="ChEBI" id="CHEBI:59789"/>
    </ligand>
</feature>
<feature type="binding site" evidence="5">
    <location>
        <begin position="128"/>
        <end position="132"/>
    </location>
    <ligand>
        <name>S-adenosyl-L-methionine</name>
        <dbReference type="ChEBI" id="CHEBI:59789"/>
    </ligand>
</feature>
<name>L0A3P6_DEIPD</name>
<feature type="binding site" evidence="5">
    <location>
        <position position="192"/>
    </location>
    <ligand>
        <name>S-adenosyl-L-methionine</name>
        <dbReference type="ChEBI" id="CHEBI:59789"/>
    </ligand>
</feature>
<feature type="binding site" evidence="5">
    <location>
        <begin position="192"/>
        <end position="195"/>
    </location>
    <ligand>
        <name>substrate</name>
    </ligand>
</feature>
<comment type="function">
    <text evidence="5">Methylates the class 1 translation termination release factors RF1/PrfA and RF2/PrfB on the glutamine residue of the universally conserved GGQ motif.</text>
</comment>
<dbReference type="SUPFAM" id="SSF53335">
    <property type="entry name" value="S-adenosyl-L-methionine-dependent methyltransferases"/>
    <property type="match status" value="1"/>
</dbReference>
<reference evidence="9" key="1">
    <citation type="submission" date="2012-03" db="EMBL/GenBank/DDBJ databases">
        <title>Complete sequence of chromosome of Deinococcus peraridilitoris DSM 19664.</title>
        <authorList>
            <person name="Lucas S."/>
            <person name="Copeland A."/>
            <person name="Lapidus A."/>
            <person name="Glavina del Rio T."/>
            <person name="Dalin E."/>
            <person name="Tice H."/>
            <person name="Bruce D."/>
            <person name="Goodwin L."/>
            <person name="Pitluck S."/>
            <person name="Peters L."/>
            <person name="Mikhailova N."/>
            <person name="Lu M."/>
            <person name="Kyrpides N."/>
            <person name="Mavromatis K."/>
            <person name="Ivanova N."/>
            <person name="Brettin T."/>
            <person name="Detter J.C."/>
            <person name="Han C."/>
            <person name="Larimer F."/>
            <person name="Land M."/>
            <person name="Hauser L."/>
            <person name="Markowitz V."/>
            <person name="Cheng J.-F."/>
            <person name="Hugenholtz P."/>
            <person name="Woyke T."/>
            <person name="Wu D."/>
            <person name="Pukall R."/>
            <person name="Steenblock K."/>
            <person name="Brambilla E."/>
            <person name="Klenk H.-P."/>
            <person name="Eisen J.A."/>
        </authorList>
    </citation>
    <scope>NUCLEOTIDE SEQUENCE [LARGE SCALE GENOMIC DNA]</scope>
    <source>
        <strain evidence="9">DSM 19664 / LMG 22246 / CIP 109416 / KR-200</strain>
    </source>
</reference>
<feature type="domain" description="Release factor glutamine methyltransferase N-terminal" evidence="7">
    <location>
        <begin position="13"/>
        <end position="83"/>
    </location>
</feature>
<evidence type="ECO:0000259" key="7">
    <source>
        <dbReference type="Pfam" id="PF17827"/>
    </source>
</evidence>
<dbReference type="RefSeq" id="WP_015236361.1">
    <property type="nucleotide sequence ID" value="NC_019793.1"/>
</dbReference>
<dbReference type="InterPro" id="IPR040758">
    <property type="entry name" value="PrmC_N"/>
</dbReference>
<accession>L0A3P6</accession>
<keyword evidence="3 5" id="KW-0949">S-adenosyl-L-methionine</keyword>
<dbReference type="GO" id="GO:0003676">
    <property type="term" value="F:nucleic acid binding"/>
    <property type="evidence" value="ECO:0007669"/>
    <property type="project" value="InterPro"/>
</dbReference>
<dbReference type="PANTHER" id="PTHR18895:SF74">
    <property type="entry name" value="MTRF1L RELEASE FACTOR GLUTAMINE METHYLTRANSFERASE"/>
    <property type="match status" value="1"/>
</dbReference>
<dbReference type="PATRIC" id="fig|937777.3.peg.2602"/>
<dbReference type="GO" id="GO:0032259">
    <property type="term" value="P:methylation"/>
    <property type="evidence" value="ECO:0007669"/>
    <property type="project" value="UniProtKB-KW"/>
</dbReference>